<keyword evidence="3" id="KW-0809">Transit peptide</keyword>
<organism evidence="5">
    <name type="scientific">Tanacetum cinerariifolium</name>
    <name type="common">Dalmatian daisy</name>
    <name type="synonym">Chrysanthemum cinerariifolium</name>
    <dbReference type="NCBI Taxonomy" id="118510"/>
    <lineage>
        <taxon>Eukaryota</taxon>
        <taxon>Viridiplantae</taxon>
        <taxon>Streptophyta</taxon>
        <taxon>Embryophyta</taxon>
        <taxon>Tracheophyta</taxon>
        <taxon>Spermatophyta</taxon>
        <taxon>Magnoliopsida</taxon>
        <taxon>eudicotyledons</taxon>
        <taxon>Gunneridae</taxon>
        <taxon>Pentapetalae</taxon>
        <taxon>asterids</taxon>
        <taxon>campanulids</taxon>
        <taxon>Asterales</taxon>
        <taxon>Asteraceae</taxon>
        <taxon>Asteroideae</taxon>
        <taxon>Anthemideae</taxon>
        <taxon>Anthemidinae</taxon>
        <taxon>Tanacetum</taxon>
    </lineage>
</organism>
<keyword evidence="2" id="KW-0934">Plastid</keyword>
<accession>A0A699L259</accession>
<dbReference type="Pfam" id="PF04755">
    <property type="entry name" value="PAP_fibrillin"/>
    <property type="match status" value="1"/>
</dbReference>
<comment type="subcellular location">
    <subcellularLocation>
        <location evidence="1">Plastid</location>
    </subcellularLocation>
</comment>
<evidence type="ECO:0000313" key="5">
    <source>
        <dbReference type="EMBL" id="GFB21778.1"/>
    </source>
</evidence>
<gene>
    <name evidence="5" type="ORF">Tci_693749</name>
</gene>
<evidence type="ECO:0000256" key="2">
    <source>
        <dbReference type="ARBA" id="ARBA00022640"/>
    </source>
</evidence>
<comment type="caution">
    <text evidence="5">The sequence shown here is derived from an EMBL/GenBank/DDBJ whole genome shotgun (WGS) entry which is preliminary data.</text>
</comment>
<sequence>MVLSSPSITITSTTNHHFTKLSHHQSSLTAITFSTKPATTNHHQISLIYIPKWRTIVSFFNKTKDATFSKQEFLDVIENLDFGAEATIDDQGVIEQIVQKLKAANPTKEPLKSPLIDRKWELISTSESVLQTK</sequence>
<name>A0A699L259_TANCI</name>
<evidence type="ECO:0000256" key="3">
    <source>
        <dbReference type="ARBA" id="ARBA00022946"/>
    </source>
</evidence>
<evidence type="ECO:0000259" key="4">
    <source>
        <dbReference type="Pfam" id="PF04755"/>
    </source>
</evidence>
<feature type="domain" description="Plastid lipid-associated protein/fibrillin conserved" evidence="4">
    <location>
        <begin position="70"/>
        <end position="128"/>
    </location>
</feature>
<dbReference type="EMBL" id="BKCJ010577921">
    <property type="protein sequence ID" value="GFB21778.1"/>
    <property type="molecule type" value="Genomic_DNA"/>
</dbReference>
<protein>
    <recommendedName>
        <fullName evidence="4">Plastid lipid-associated protein/fibrillin conserved domain-containing protein</fullName>
    </recommendedName>
</protein>
<evidence type="ECO:0000256" key="1">
    <source>
        <dbReference type="ARBA" id="ARBA00004474"/>
    </source>
</evidence>
<dbReference type="GO" id="GO:0009536">
    <property type="term" value="C:plastid"/>
    <property type="evidence" value="ECO:0007669"/>
    <property type="project" value="UniProtKB-SubCell"/>
</dbReference>
<feature type="non-terminal residue" evidence="5">
    <location>
        <position position="133"/>
    </location>
</feature>
<dbReference type="InterPro" id="IPR006843">
    <property type="entry name" value="PAP/fibrillin_dom"/>
</dbReference>
<dbReference type="AlphaFoldDB" id="A0A699L259"/>
<reference evidence="5" key="1">
    <citation type="journal article" date="2019" name="Sci. Rep.">
        <title>Draft genome of Tanacetum cinerariifolium, the natural source of mosquito coil.</title>
        <authorList>
            <person name="Yamashiro T."/>
            <person name="Shiraishi A."/>
            <person name="Satake H."/>
            <person name="Nakayama K."/>
        </authorList>
    </citation>
    <scope>NUCLEOTIDE SEQUENCE</scope>
</reference>
<proteinExistence type="predicted"/>